<dbReference type="GO" id="GO:0005768">
    <property type="term" value="C:endosome"/>
    <property type="evidence" value="ECO:0007669"/>
    <property type="project" value="TreeGrafter"/>
</dbReference>
<comment type="similarity">
    <text evidence="1 2">Belongs to the VPS16 family.</text>
</comment>
<dbReference type="GO" id="GO:0003779">
    <property type="term" value="F:actin binding"/>
    <property type="evidence" value="ECO:0007669"/>
    <property type="project" value="TreeGrafter"/>
</dbReference>
<dbReference type="PANTHER" id="PTHR12811:SF0">
    <property type="entry name" value="VACUOLAR PROTEIN SORTING-ASSOCIATED PROTEIN 16 HOMOLOG"/>
    <property type="match status" value="1"/>
</dbReference>
<evidence type="ECO:0000256" key="1">
    <source>
        <dbReference type="ARBA" id="ARBA00009250"/>
    </source>
</evidence>
<dbReference type="SUPFAM" id="SSF69322">
    <property type="entry name" value="Tricorn protease domain 2"/>
    <property type="match status" value="1"/>
</dbReference>
<evidence type="ECO:0000259" key="4">
    <source>
        <dbReference type="Pfam" id="PF04841"/>
    </source>
</evidence>
<evidence type="ECO:0000313" key="5">
    <source>
        <dbReference type="EMBL" id="ORZ31220.1"/>
    </source>
</evidence>
<dbReference type="OrthoDB" id="1792at2759"/>
<dbReference type="InterPro" id="IPR016534">
    <property type="entry name" value="VPS16"/>
</dbReference>
<comment type="function">
    <text evidence="2">Essential for vacuolar protein sorting. Required for vacuole biogenesis, stability and to maintain vacuole morphology.</text>
</comment>
<dbReference type="GO" id="GO:0042144">
    <property type="term" value="P:vacuole fusion, non-autophagic"/>
    <property type="evidence" value="ECO:0007669"/>
    <property type="project" value="TreeGrafter"/>
</dbReference>
<dbReference type="AlphaFoldDB" id="A0A1Y2H9H1"/>
<dbReference type="PIRSF" id="PIRSF007949">
    <property type="entry name" value="VPS16"/>
    <property type="match status" value="1"/>
</dbReference>
<keyword evidence="2" id="KW-0813">Transport</keyword>
<sequence>MSSAAITRAGWIPLGDSAIVHRPIYALGGGRDSSPSHATWQHARLEHLHVAISPSGSFIASCRNDHKPFFATNASSMAIPLAIHRANGQLVRSIPWERELASILTLGWTDTEALVAVLDDGTVRIYPLYGEPTFASLGDEARNGIASCAIWPTGMAALTTTGFFVVIRSWKAPIPRMYSHYQVPNTPPAWTFVPEHLTDSGSIELLVPLAKSLIRVSEMDADERPFGSVLHLKSSPSSNFMASLSSHLALEICLAASLKVTSSIDLTGIVGGDGSTAQLAWCGDDAVLAAFDDFVVLLHISGEHHVVDLLDPVKLSESFDSTFCLSPHDFSLFSVVPYPVLTAFKYGSTHPVALLLDAFDHYGKRSPQAVDLLESLLRSNQLDVALNACLEAAAHAWDVKEQRSLLSAVQFGRAWLHVATSSAETHRTEPVAPLFSLAQGQVSPDTGVRDTLVLSSNRLRVLNTARQLGYPVSQATIAGMGGDPALIRLFTHARDHQLAVRAAELLGLDHVKTQAVLDWARLRLTTSPVDGNVPGAVDVVIQRVFSQVPPGSPALDFSDLAISASRVGRPDVAAHVLKYESNISRQVPLLLELQQPVLALSRAVESHDRDLVYLVLIYLRKTLMLPAFVRAVRDVPGAYAFLEQYARSNDRKLLHDCYSLEDQNLELGNLLLEDAAMANSVENKMALLRDAAHAFSRSKTAANEQRVTEQHIQLLHYQAQLAQKYPPTNNRGPAWESLSIGETLVQLARTGRVSDAKDAKNKLGVSDKQFAWCMVSGLAKARDWAELERFAFTRRPAIGYLPVVRACLEMGANDEAKKYIAKCDVRARVDLFIKAGAIKEASDVAFQLNDMPVLVHLRQVCHDDDVRRDIDGKIAQLRRA</sequence>
<dbReference type="GO" id="GO:0016197">
    <property type="term" value="P:endosomal transport"/>
    <property type="evidence" value="ECO:0007669"/>
    <property type="project" value="TreeGrafter"/>
</dbReference>
<dbReference type="Proteomes" id="UP000193411">
    <property type="component" value="Unassembled WGS sequence"/>
</dbReference>
<dbReference type="Pfam" id="PF04840">
    <property type="entry name" value="Vps16_C"/>
    <property type="match status" value="1"/>
</dbReference>
<accession>A0A1Y2H9H1</accession>
<reference evidence="5 6" key="1">
    <citation type="submission" date="2016-07" db="EMBL/GenBank/DDBJ databases">
        <title>Pervasive Adenine N6-methylation of Active Genes in Fungi.</title>
        <authorList>
            <consortium name="DOE Joint Genome Institute"/>
            <person name="Mondo S.J."/>
            <person name="Dannebaum R.O."/>
            <person name="Kuo R.C."/>
            <person name="Labutti K."/>
            <person name="Haridas S."/>
            <person name="Kuo A."/>
            <person name="Salamov A."/>
            <person name="Ahrendt S.R."/>
            <person name="Lipzen A."/>
            <person name="Sullivan W."/>
            <person name="Andreopoulos W.B."/>
            <person name="Clum A."/>
            <person name="Lindquist E."/>
            <person name="Daum C."/>
            <person name="Ramamoorthy G.K."/>
            <person name="Gryganskyi A."/>
            <person name="Culley D."/>
            <person name="Magnuson J.K."/>
            <person name="James T.Y."/>
            <person name="O'Malley M.A."/>
            <person name="Stajich J.E."/>
            <person name="Spatafora J.W."/>
            <person name="Visel A."/>
            <person name="Grigoriev I.V."/>
        </authorList>
    </citation>
    <scope>NUCLEOTIDE SEQUENCE [LARGE SCALE GENOMIC DNA]</scope>
    <source>
        <strain evidence="5 6">PL171</strain>
    </source>
</reference>
<dbReference type="InterPro" id="IPR038132">
    <property type="entry name" value="Vps16_C_sf"/>
</dbReference>
<dbReference type="InterPro" id="IPR006926">
    <property type="entry name" value="Vps16_N"/>
</dbReference>
<gene>
    <name evidence="5" type="ORF">BCR44DRAFT_54688</name>
</gene>
<dbReference type="STRING" id="765915.A0A1Y2H9H1"/>
<dbReference type="Pfam" id="PF04841">
    <property type="entry name" value="Vps16_N"/>
    <property type="match status" value="1"/>
</dbReference>
<organism evidence="5 6">
    <name type="scientific">Catenaria anguillulae PL171</name>
    <dbReference type="NCBI Taxonomy" id="765915"/>
    <lineage>
        <taxon>Eukaryota</taxon>
        <taxon>Fungi</taxon>
        <taxon>Fungi incertae sedis</taxon>
        <taxon>Blastocladiomycota</taxon>
        <taxon>Blastocladiomycetes</taxon>
        <taxon>Blastocladiales</taxon>
        <taxon>Catenariaceae</taxon>
        <taxon>Catenaria</taxon>
    </lineage>
</organism>
<proteinExistence type="inferred from homology"/>
<evidence type="ECO:0000313" key="6">
    <source>
        <dbReference type="Proteomes" id="UP000193411"/>
    </source>
</evidence>
<name>A0A1Y2H9H1_9FUNG</name>
<dbReference type="GO" id="GO:0030897">
    <property type="term" value="C:HOPS complex"/>
    <property type="evidence" value="ECO:0007669"/>
    <property type="project" value="TreeGrafter"/>
</dbReference>
<protein>
    <recommendedName>
        <fullName evidence="2">Probable vacuolar protein sorting-associated protein 16 homolog</fullName>
    </recommendedName>
</protein>
<dbReference type="EMBL" id="MCFL01000064">
    <property type="protein sequence ID" value="ORZ31220.1"/>
    <property type="molecule type" value="Genomic_DNA"/>
</dbReference>
<dbReference type="InterPro" id="IPR006925">
    <property type="entry name" value="Vps16_C"/>
</dbReference>
<evidence type="ECO:0000256" key="2">
    <source>
        <dbReference type="PIRNR" id="PIRNR007949"/>
    </source>
</evidence>
<feature type="domain" description="Vps16 C-terminal" evidence="3">
    <location>
        <begin position="556"/>
        <end position="862"/>
    </location>
</feature>
<keyword evidence="6" id="KW-1185">Reference proteome</keyword>
<dbReference type="PANTHER" id="PTHR12811">
    <property type="entry name" value="VACUOLAR PROTEIN SORTING VPS16"/>
    <property type="match status" value="1"/>
</dbReference>
<feature type="domain" description="Vps16 N-terminal" evidence="4">
    <location>
        <begin position="44"/>
        <end position="420"/>
    </location>
</feature>
<comment type="caution">
    <text evidence="5">The sequence shown here is derived from an EMBL/GenBank/DDBJ whole genome shotgun (WGS) entry which is preliminary data.</text>
</comment>
<dbReference type="GO" id="GO:0006886">
    <property type="term" value="P:intracellular protein transport"/>
    <property type="evidence" value="ECO:0007669"/>
    <property type="project" value="InterPro"/>
</dbReference>
<dbReference type="Gene3D" id="1.10.150.780">
    <property type="entry name" value="Vps16, C-terminal region"/>
    <property type="match status" value="1"/>
</dbReference>
<evidence type="ECO:0000259" key="3">
    <source>
        <dbReference type="Pfam" id="PF04840"/>
    </source>
</evidence>
<keyword evidence="2" id="KW-0653">Protein transport</keyword>